<comment type="cofactor">
    <cofactor evidence="2 11">
        <name>[4Fe-4S] cluster</name>
        <dbReference type="ChEBI" id="CHEBI:49883"/>
    </cofactor>
</comment>
<feature type="domain" description="4Fe-4S ferredoxin-type" evidence="12">
    <location>
        <begin position="31"/>
        <end position="60"/>
    </location>
</feature>
<evidence type="ECO:0000259" key="12">
    <source>
        <dbReference type="PROSITE" id="PS51379"/>
    </source>
</evidence>
<dbReference type="PRINTS" id="PR00354">
    <property type="entry name" value="7FE8SFRDOXIN"/>
</dbReference>
<dbReference type="Pfam" id="PF11953">
    <property type="entry name" value="DUF3470"/>
    <property type="match status" value="1"/>
</dbReference>
<dbReference type="InterPro" id="IPR050294">
    <property type="entry name" value="RnfB_subfamily"/>
</dbReference>
<dbReference type="InterPro" id="IPR017900">
    <property type="entry name" value="4Fe4S_Fe_S_CS"/>
</dbReference>
<keyword evidence="4 11" id="KW-0004">4Fe-4S</keyword>
<comment type="function">
    <text evidence="11">Ferredoxins are iron-sulfur proteins that transfer electrons in a wide variety of metabolic reactions.</text>
</comment>
<dbReference type="GeneID" id="60684152"/>
<evidence type="ECO:0000256" key="1">
    <source>
        <dbReference type="ARBA" id="ARBA00001927"/>
    </source>
</evidence>
<comment type="caution">
    <text evidence="13">The sequence shown here is derived from an EMBL/GenBank/DDBJ whole genome shotgun (WGS) entry which is preliminary data.</text>
</comment>
<protein>
    <recommendedName>
        <fullName evidence="11">Ferredoxin</fullName>
    </recommendedName>
</protein>
<dbReference type="EMBL" id="MBEV02000005">
    <property type="protein sequence ID" value="MUP05453.1"/>
    <property type="molecule type" value="Genomic_DNA"/>
</dbReference>
<dbReference type="Proteomes" id="UP000175993">
    <property type="component" value="Unassembled WGS sequence"/>
</dbReference>
<evidence type="ECO:0000256" key="6">
    <source>
        <dbReference type="ARBA" id="ARBA00022737"/>
    </source>
</evidence>
<reference evidence="13 18" key="1">
    <citation type="submission" date="2018-08" db="EMBL/GenBank/DDBJ databases">
        <title>Genome sequencing of Agrobacterium vitis strain ICMP 10754.</title>
        <authorList>
            <person name="Visnovsky S.B."/>
            <person name="Pitman A.R."/>
        </authorList>
    </citation>
    <scope>NUCLEOTIDE SEQUENCE [LARGE SCALE GENOMIC DNA]</scope>
    <source>
        <strain evidence="13 18">ICMP 10754</strain>
    </source>
</reference>
<evidence type="ECO:0000256" key="3">
    <source>
        <dbReference type="ARBA" id="ARBA00022448"/>
    </source>
</evidence>
<dbReference type="Proteomes" id="UP000477951">
    <property type="component" value="Unassembled WGS sequence"/>
</dbReference>
<keyword evidence="6 11" id="KW-0677">Repeat</keyword>
<dbReference type="PANTHER" id="PTHR42859">
    <property type="entry name" value="OXIDOREDUCTASE"/>
    <property type="match status" value="1"/>
</dbReference>
<dbReference type="GO" id="GO:0051538">
    <property type="term" value="F:3 iron, 4 sulfur cluster binding"/>
    <property type="evidence" value="ECO:0007669"/>
    <property type="project" value="UniProtKB-KW"/>
</dbReference>
<evidence type="ECO:0000313" key="13">
    <source>
        <dbReference type="EMBL" id="KAA3520937.1"/>
    </source>
</evidence>
<sequence length="101" mass="11248">MPYVVTDHCTGCRYTECVTVCPVECFHIDDDMTYIDPDNCIDCGGCVPVCPVGAIQPSYLLSPDQQKWIEINRRRSAETPVINMRLPPLAGADERKKAMGL</sequence>
<dbReference type="Gene3D" id="3.30.70.20">
    <property type="match status" value="1"/>
</dbReference>
<dbReference type="InterPro" id="IPR017896">
    <property type="entry name" value="4Fe4S_Fe-S-bd"/>
</dbReference>
<reference evidence="19 20" key="3">
    <citation type="submission" date="2019-12" db="EMBL/GenBank/DDBJ databases">
        <title>Whole-genome sequencing of Allorhizobium vitis.</title>
        <authorList>
            <person name="Gan H.M."/>
            <person name="Szegedi E."/>
            <person name="Burr T."/>
            <person name="Savka M.A."/>
        </authorList>
    </citation>
    <scope>NUCLEOTIDE SEQUENCE [LARGE SCALE GENOMIC DNA]</scope>
    <source>
        <strain evidence="16 19">CG415</strain>
        <strain evidence="15 20">CG516</strain>
    </source>
</reference>
<dbReference type="EMBL" id="WPHR01000036">
    <property type="protein sequence ID" value="MUZ75745.1"/>
    <property type="molecule type" value="Genomic_DNA"/>
</dbReference>
<keyword evidence="3 11" id="KW-0813">Transport</keyword>
<dbReference type="PROSITE" id="PS51379">
    <property type="entry name" value="4FE4S_FER_2"/>
    <property type="match status" value="2"/>
</dbReference>
<evidence type="ECO:0000256" key="10">
    <source>
        <dbReference type="ARBA" id="ARBA00023291"/>
    </source>
</evidence>
<evidence type="ECO:0000256" key="7">
    <source>
        <dbReference type="ARBA" id="ARBA00022982"/>
    </source>
</evidence>
<keyword evidence="10 11" id="KW-0003">3Fe-4S</keyword>
<dbReference type="Proteomes" id="UP000440716">
    <property type="component" value="Unassembled WGS sequence"/>
</dbReference>
<evidence type="ECO:0000313" key="14">
    <source>
        <dbReference type="EMBL" id="MUP05453.1"/>
    </source>
</evidence>
<dbReference type="EMBL" id="QUSG01000023">
    <property type="protein sequence ID" value="KAA3520937.1"/>
    <property type="molecule type" value="Genomic_DNA"/>
</dbReference>
<dbReference type="GO" id="GO:0046872">
    <property type="term" value="F:metal ion binding"/>
    <property type="evidence" value="ECO:0007669"/>
    <property type="project" value="UniProtKB-KW"/>
</dbReference>
<evidence type="ECO:0000256" key="9">
    <source>
        <dbReference type="ARBA" id="ARBA00023014"/>
    </source>
</evidence>
<keyword evidence="5 11" id="KW-0479">Metal-binding</keyword>
<evidence type="ECO:0000256" key="8">
    <source>
        <dbReference type="ARBA" id="ARBA00023004"/>
    </source>
</evidence>
<name>A0A109CUJ1_AGRVI</name>
<keyword evidence="8 11" id="KW-0408">Iron</keyword>
<evidence type="ECO:0000313" key="20">
    <source>
        <dbReference type="Proteomes" id="UP000477951"/>
    </source>
</evidence>
<dbReference type="PROSITE" id="PS00198">
    <property type="entry name" value="4FE4S_FER_1"/>
    <property type="match status" value="1"/>
</dbReference>
<dbReference type="OrthoDB" id="9803397at2"/>
<dbReference type="PANTHER" id="PTHR42859:SF2">
    <property type="entry name" value="FERREDOXIN"/>
    <property type="match status" value="1"/>
</dbReference>
<evidence type="ECO:0000313" key="17">
    <source>
        <dbReference type="Proteomes" id="UP000175993"/>
    </source>
</evidence>
<reference evidence="14 17" key="2">
    <citation type="submission" date="2019-11" db="EMBL/GenBank/DDBJ databases">
        <title>Whole-genome sequencing of Allorhizobium vitis.</title>
        <authorList>
            <person name="Gan H.M."/>
            <person name="Savka M.A."/>
        </authorList>
    </citation>
    <scope>NUCLEOTIDE SEQUENCE [LARGE SCALE GENOMIC DNA]</scope>
    <source>
        <strain evidence="14 17">AB4</strain>
    </source>
</reference>
<feature type="domain" description="4Fe-4S ferredoxin-type" evidence="12">
    <location>
        <begin position="1"/>
        <end position="30"/>
    </location>
</feature>
<evidence type="ECO:0000313" key="18">
    <source>
        <dbReference type="Proteomes" id="UP000436911"/>
    </source>
</evidence>
<comment type="cofactor">
    <cofactor evidence="1 11">
        <name>[3Fe-4S] cluster</name>
        <dbReference type="ChEBI" id="CHEBI:21137"/>
    </cofactor>
</comment>
<evidence type="ECO:0000256" key="11">
    <source>
        <dbReference type="RuleBase" id="RU364098"/>
    </source>
</evidence>
<evidence type="ECO:0000313" key="19">
    <source>
        <dbReference type="Proteomes" id="UP000440716"/>
    </source>
</evidence>
<organism evidence="13 18">
    <name type="scientific">Agrobacterium vitis</name>
    <name type="common">Rhizobium vitis</name>
    <dbReference type="NCBI Taxonomy" id="373"/>
    <lineage>
        <taxon>Bacteria</taxon>
        <taxon>Pseudomonadati</taxon>
        <taxon>Pseudomonadota</taxon>
        <taxon>Alphaproteobacteria</taxon>
        <taxon>Hyphomicrobiales</taxon>
        <taxon>Rhizobiaceae</taxon>
        <taxon>Rhizobium/Agrobacterium group</taxon>
        <taxon>Agrobacterium</taxon>
    </lineage>
</organism>
<keyword evidence="9 11" id="KW-0411">Iron-sulfur</keyword>
<gene>
    <name evidence="14" type="ORF">BBI04_011545</name>
    <name evidence="13" type="ORF">DXT89_23830</name>
    <name evidence="16" type="ORF">GOZ88_11310</name>
    <name evidence="15" type="ORF">GOZ90_24050</name>
</gene>
<keyword evidence="7 11" id="KW-0249">Electron transport</keyword>
<evidence type="ECO:0000256" key="5">
    <source>
        <dbReference type="ARBA" id="ARBA00022723"/>
    </source>
</evidence>
<dbReference type="Pfam" id="PF00037">
    <property type="entry name" value="Fer4"/>
    <property type="match status" value="1"/>
</dbReference>
<evidence type="ECO:0000256" key="2">
    <source>
        <dbReference type="ARBA" id="ARBA00001966"/>
    </source>
</evidence>
<dbReference type="GO" id="GO:0051539">
    <property type="term" value="F:4 iron, 4 sulfur cluster binding"/>
    <property type="evidence" value="ECO:0007669"/>
    <property type="project" value="UniProtKB-KW"/>
</dbReference>
<evidence type="ECO:0000313" key="15">
    <source>
        <dbReference type="EMBL" id="MUZ75745.1"/>
    </source>
</evidence>
<proteinExistence type="predicted"/>
<evidence type="ECO:0000313" key="16">
    <source>
        <dbReference type="EMBL" id="MVA56699.1"/>
    </source>
</evidence>
<dbReference type="EMBL" id="WPHU01000004">
    <property type="protein sequence ID" value="MVA56699.1"/>
    <property type="molecule type" value="Genomic_DNA"/>
</dbReference>
<dbReference type="RefSeq" id="WP_060717708.1">
    <property type="nucleotide sequence ID" value="NZ_CP118261.1"/>
</dbReference>
<evidence type="ECO:0000256" key="4">
    <source>
        <dbReference type="ARBA" id="ARBA00022485"/>
    </source>
</evidence>
<accession>A0A109CUJ1</accession>
<dbReference type="GO" id="GO:0009055">
    <property type="term" value="F:electron transfer activity"/>
    <property type="evidence" value="ECO:0007669"/>
    <property type="project" value="InterPro"/>
</dbReference>
<dbReference type="AlphaFoldDB" id="A0A109CUJ1"/>
<dbReference type="InterPro" id="IPR022569">
    <property type="entry name" value="Fd_C"/>
</dbReference>
<dbReference type="InterPro" id="IPR000813">
    <property type="entry name" value="7Fe_ferredoxin"/>
</dbReference>
<dbReference type="SUPFAM" id="SSF54862">
    <property type="entry name" value="4Fe-4S ferredoxins"/>
    <property type="match status" value="1"/>
</dbReference>
<dbReference type="Proteomes" id="UP000436911">
    <property type="component" value="Unassembled WGS sequence"/>
</dbReference>